<organism evidence="2 3">
    <name type="scientific">Mucor saturninus</name>
    <dbReference type="NCBI Taxonomy" id="64648"/>
    <lineage>
        <taxon>Eukaryota</taxon>
        <taxon>Fungi</taxon>
        <taxon>Fungi incertae sedis</taxon>
        <taxon>Mucoromycota</taxon>
        <taxon>Mucoromycotina</taxon>
        <taxon>Mucoromycetes</taxon>
        <taxon>Mucorales</taxon>
        <taxon>Mucorineae</taxon>
        <taxon>Mucoraceae</taxon>
        <taxon>Mucor</taxon>
    </lineage>
</organism>
<evidence type="ECO:0000313" key="2">
    <source>
        <dbReference type="EMBL" id="KAG2208449.1"/>
    </source>
</evidence>
<dbReference type="SUPFAM" id="SSF52833">
    <property type="entry name" value="Thioredoxin-like"/>
    <property type="match status" value="1"/>
</dbReference>
<accession>A0A8H7VBL6</accession>
<evidence type="ECO:0000313" key="3">
    <source>
        <dbReference type="Proteomes" id="UP000603453"/>
    </source>
</evidence>
<reference evidence="2" key="1">
    <citation type="submission" date="2020-12" db="EMBL/GenBank/DDBJ databases">
        <title>Metabolic potential, ecology and presence of endohyphal bacteria is reflected in genomic diversity of Mucoromycotina.</title>
        <authorList>
            <person name="Muszewska A."/>
            <person name="Okrasinska A."/>
            <person name="Steczkiewicz K."/>
            <person name="Drgas O."/>
            <person name="Orlowska M."/>
            <person name="Perlinska-Lenart U."/>
            <person name="Aleksandrzak-Piekarczyk T."/>
            <person name="Szatraj K."/>
            <person name="Zielenkiewicz U."/>
            <person name="Pilsyk S."/>
            <person name="Malc E."/>
            <person name="Mieczkowski P."/>
            <person name="Kruszewska J.S."/>
            <person name="Biernat P."/>
            <person name="Pawlowska J."/>
        </authorList>
    </citation>
    <scope>NUCLEOTIDE SEQUENCE</scope>
    <source>
        <strain evidence="2">WA0000017839</strain>
    </source>
</reference>
<feature type="domain" description="DSBA-like thioredoxin" evidence="1">
    <location>
        <begin position="7"/>
        <end position="206"/>
    </location>
</feature>
<comment type="caution">
    <text evidence="2">The sequence shown here is derived from an EMBL/GenBank/DDBJ whole genome shotgun (WGS) entry which is preliminary data.</text>
</comment>
<dbReference type="Pfam" id="PF01323">
    <property type="entry name" value="DSBA"/>
    <property type="match status" value="1"/>
</dbReference>
<dbReference type="Gene3D" id="3.40.30.10">
    <property type="entry name" value="Glutaredoxin"/>
    <property type="match status" value="1"/>
</dbReference>
<keyword evidence="3" id="KW-1185">Reference proteome</keyword>
<protein>
    <recommendedName>
        <fullName evidence="1">DSBA-like thioredoxin domain-containing protein</fullName>
    </recommendedName>
</protein>
<proteinExistence type="predicted"/>
<dbReference type="OrthoDB" id="1930760at2759"/>
<name>A0A8H7VBL6_9FUNG</name>
<dbReference type="PANTHER" id="PTHR13887">
    <property type="entry name" value="GLUTATHIONE S-TRANSFERASE KAPPA"/>
    <property type="match status" value="1"/>
</dbReference>
<sequence length="213" mass="24127">MSRIISVKAVVDTVCPWCFIGKRRLEKAVSQVKQNHPEVQFQIKWLPFQLEPDFGEPEPKLQFYNKRFGEAKFTQRRPIITAAANSEGIDIKFTGVYANTFDSHRLIWWADQFGKQDQTVEQVMKLYFEINGNLADPEQLAGAAEKAGLDKQKALEFLQSQQGVAEVKNLILQNALGQISGVPHFTINNRYVVSGAQEPETLAAAFEEILKEE</sequence>
<dbReference type="InterPro" id="IPR001853">
    <property type="entry name" value="DSBA-like_thioredoxin_dom"/>
</dbReference>
<dbReference type="EMBL" id="JAEPRD010000019">
    <property type="protein sequence ID" value="KAG2208449.1"/>
    <property type="molecule type" value="Genomic_DNA"/>
</dbReference>
<dbReference type="GO" id="GO:0016491">
    <property type="term" value="F:oxidoreductase activity"/>
    <property type="evidence" value="ECO:0007669"/>
    <property type="project" value="InterPro"/>
</dbReference>
<dbReference type="PANTHER" id="PTHR13887:SF41">
    <property type="entry name" value="THIOREDOXIN SUPERFAMILY PROTEIN"/>
    <property type="match status" value="1"/>
</dbReference>
<dbReference type="CDD" id="cd03024">
    <property type="entry name" value="DsbA_FrnE"/>
    <property type="match status" value="1"/>
</dbReference>
<dbReference type="AlphaFoldDB" id="A0A8H7VBL6"/>
<gene>
    <name evidence="2" type="ORF">INT47_010145</name>
</gene>
<dbReference type="Proteomes" id="UP000603453">
    <property type="component" value="Unassembled WGS sequence"/>
</dbReference>
<evidence type="ECO:0000259" key="1">
    <source>
        <dbReference type="Pfam" id="PF01323"/>
    </source>
</evidence>
<dbReference type="InterPro" id="IPR036249">
    <property type="entry name" value="Thioredoxin-like_sf"/>
</dbReference>